<keyword evidence="2" id="KW-1185">Reference proteome</keyword>
<gene>
    <name evidence="1" type="ORF">MUB46_23100</name>
</gene>
<protein>
    <recommendedName>
        <fullName evidence="3">Hpt domain-containing protein</fullName>
    </recommendedName>
</protein>
<accession>A0AAW5R5V4</accession>
<evidence type="ECO:0000313" key="2">
    <source>
        <dbReference type="Proteomes" id="UP001320898"/>
    </source>
</evidence>
<name>A0AAW5R5V4_9HYPH</name>
<evidence type="ECO:0000313" key="1">
    <source>
        <dbReference type="EMBL" id="MCT8974755.1"/>
    </source>
</evidence>
<reference evidence="1 2" key="1">
    <citation type="submission" date="2022-04" db="EMBL/GenBank/DDBJ databases">
        <authorList>
            <person name="Ye Y.-Q."/>
            <person name="Du Z.-J."/>
        </authorList>
    </citation>
    <scope>NUCLEOTIDE SEQUENCE [LARGE SCALE GENOMIC DNA]</scope>
    <source>
        <strain evidence="1 2">A6E488</strain>
    </source>
</reference>
<dbReference type="AlphaFoldDB" id="A0AAW5R5V4"/>
<sequence>MAGPTRVELHPAANTAAQGLMSAMAVEFDRWMADEVEELAETVSVAAGSAESAHMRDHLHQLAEQLVRQAELLGYPDVMRVAERLKRQFDPSVDGSLVDLGEIDLRIIELRALLQR</sequence>
<dbReference type="EMBL" id="JALIDZ010000014">
    <property type="protein sequence ID" value="MCT8974755.1"/>
    <property type="molecule type" value="Genomic_DNA"/>
</dbReference>
<dbReference type="RefSeq" id="WP_261618341.1">
    <property type="nucleotide sequence ID" value="NZ_JALIDZ010000014.1"/>
</dbReference>
<proteinExistence type="predicted"/>
<evidence type="ECO:0008006" key="3">
    <source>
        <dbReference type="Google" id="ProtNLM"/>
    </source>
</evidence>
<dbReference type="Proteomes" id="UP001320898">
    <property type="component" value="Unassembled WGS sequence"/>
</dbReference>
<comment type="caution">
    <text evidence="1">The sequence shown here is derived from an EMBL/GenBank/DDBJ whole genome shotgun (WGS) entry which is preliminary data.</text>
</comment>
<organism evidence="1 2">
    <name type="scientific">Microbaculum marinisediminis</name>
    <dbReference type="NCBI Taxonomy" id="2931392"/>
    <lineage>
        <taxon>Bacteria</taxon>
        <taxon>Pseudomonadati</taxon>
        <taxon>Pseudomonadota</taxon>
        <taxon>Alphaproteobacteria</taxon>
        <taxon>Hyphomicrobiales</taxon>
        <taxon>Tepidamorphaceae</taxon>
        <taxon>Microbaculum</taxon>
    </lineage>
</organism>